<dbReference type="AlphaFoldDB" id="A0A4V2KBR9"/>
<dbReference type="GO" id="GO:0005524">
    <property type="term" value="F:ATP binding"/>
    <property type="evidence" value="ECO:0007669"/>
    <property type="project" value="UniProtKB-KW"/>
</dbReference>
<dbReference type="SUPFAM" id="SSF55874">
    <property type="entry name" value="ATPase domain of HSP90 chaperone/DNA topoisomerase II/histidine kinase"/>
    <property type="match status" value="1"/>
</dbReference>
<name>A0A4V2KBR9_9GAMM</name>
<comment type="caution">
    <text evidence="1">The sequence shown here is derived from an EMBL/GenBank/DDBJ whole genome shotgun (WGS) entry which is preliminary data.</text>
</comment>
<dbReference type="OrthoDB" id="7024458at2"/>
<protein>
    <submittedName>
        <fullName evidence="1">ATP-binding protein</fullName>
    </submittedName>
</protein>
<dbReference type="Proteomes" id="UP000293172">
    <property type="component" value="Unassembled WGS sequence"/>
</dbReference>
<proteinExistence type="predicted"/>
<organism evidence="1 2">
    <name type="scientific">Phytopseudomonas dryadis</name>
    <dbReference type="NCBI Taxonomy" id="2487520"/>
    <lineage>
        <taxon>Bacteria</taxon>
        <taxon>Pseudomonadati</taxon>
        <taxon>Pseudomonadota</taxon>
        <taxon>Gammaproteobacteria</taxon>
        <taxon>Pseudomonadales</taxon>
        <taxon>Pseudomonadaceae</taxon>
        <taxon>Phytopseudomonas</taxon>
    </lineage>
</organism>
<evidence type="ECO:0000313" key="2">
    <source>
        <dbReference type="Proteomes" id="UP000293172"/>
    </source>
</evidence>
<reference evidence="1 2" key="1">
    <citation type="submission" date="2018-06" db="EMBL/GenBank/DDBJ databases">
        <title>Three novel Pseudomonas species isolated from symptomatic oak.</title>
        <authorList>
            <person name="Bueno-Gonzalez V."/>
            <person name="Brady C."/>
        </authorList>
    </citation>
    <scope>NUCLEOTIDE SEQUENCE [LARGE SCALE GENOMIC DNA]</scope>
    <source>
        <strain evidence="1 2">P6B</strain>
    </source>
</reference>
<dbReference type="EMBL" id="QJUL01000030">
    <property type="protein sequence ID" value="TBU88455.1"/>
    <property type="molecule type" value="Genomic_DNA"/>
</dbReference>
<keyword evidence="1" id="KW-0067">ATP-binding</keyword>
<gene>
    <name evidence="1" type="ORF">DNK44_18325</name>
</gene>
<dbReference type="Gene3D" id="3.30.565.10">
    <property type="entry name" value="Histidine kinase-like ATPase, C-terminal domain"/>
    <property type="match status" value="1"/>
</dbReference>
<dbReference type="InterPro" id="IPR036890">
    <property type="entry name" value="HATPase_C_sf"/>
</dbReference>
<sequence>MATLRLKTNQHNLIANLRHAFTQASMLGELLQNARRAQASVIHIAVTQDSLSIIDNGIGIANLQTLICIAESGWDEQIKASENAFGLGVLSTLYFAEVLMVHSRDKWFGARTSDIIAGQPFDDEAAPFYIEGTTIHLEGVKPVGHEQHLPTWVESELRRLCEAFPVPVWLNGVEVPRPLTDPELQWRETAMGKVLIDLSAAHTQWRTLLQGLPIGRVPTWMQHQIVLLPDNMLAKLPDRQHLLNEAEDRPRIQAAVDLAYREALIEKKASLDPRAFCEHYAASCLTSSNADLLNDVPFVPRAWFRDWQGEPAGIHRYWQHYGASGIVARDELEKIGVWRIETDEDDEHTAEVYLEARNAFLLHESGMDSGHWLKSLVRTITPEQVQVRTGATLYQDREPFLADYDVELELVDELFVSLNGHSDAAEYAVQALRRGYTLYLTPSAGAPTNLVSDYIFDDRYDENRENEDKELIATFIAVGCSSAPDQVVSALLPNSLWSMRQAKLAGAVVRLIFDEAGRLTAVTS</sequence>
<accession>A0A4V2KBR9</accession>
<evidence type="ECO:0000313" key="1">
    <source>
        <dbReference type="EMBL" id="TBU88455.1"/>
    </source>
</evidence>
<keyword evidence="1" id="KW-0547">Nucleotide-binding</keyword>
<dbReference type="RefSeq" id="WP_131198691.1">
    <property type="nucleotide sequence ID" value="NZ_QJUL01000030.1"/>
</dbReference>